<keyword evidence="2" id="KW-1185">Reference proteome</keyword>
<gene>
    <name evidence="1" type="ORF">EWE75_17765</name>
</gene>
<organism evidence="1 2">
    <name type="scientific">Sphingomonas populi</name>
    <dbReference type="NCBI Taxonomy" id="2484750"/>
    <lineage>
        <taxon>Bacteria</taxon>
        <taxon>Pseudomonadati</taxon>
        <taxon>Pseudomonadota</taxon>
        <taxon>Alphaproteobacteria</taxon>
        <taxon>Sphingomonadales</taxon>
        <taxon>Sphingomonadaceae</taxon>
        <taxon>Sphingomonas</taxon>
    </lineage>
</organism>
<accession>A0A4Q6XSD6</accession>
<dbReference type="EMBL" id="SGIS01000031">
    <property type="protein sequence ID" value="RZF63160.1"/>
    <property type="molecule type" value="Genomic_DNA"/>
</dbReference>
<dbReference type="AlphaFoldDB" id="A0A4Q6XSD6"/>
<protein>
    <submittedName>
        <fullName evidence="1">Uncharacterized protein</fullName>
    </submittedName>
</protein>
<reference evidence="1 2" key="1">
    <citation type="submission" date="2019-02" db="EMBL/GenBank/DDBJ databases">
        <authorList>
            <person name="Li Y."/>
        </authorList>
    </citation>
    <scope>NUCLEOTIDE SEQUENCE [LARGE SCALE GENOMIC DNA]</scope>
    <source>
        <strain evidence="1 2">3-7</strain>
    </source>
</reference>
<dbReference type="RefSeq" id="WP_130159447.1">
    <property type="nucleotide sequence ID" value="NZ_SGIS01000031.1"/>
</dbReference>
<sequence length="275" mass="29365">MKAATDYPFEKAMAEWSTRGLANDLNGQRTVRDKYIILQMRAIDARYRAFLTGLAQQSRGTSLVLDVATLGLTGGASFAAQKTAHILSSGATAVVGGRAAFNKDLFYERTLPALIDEMNTARTKAQASLTAGIGRTADQYNLAMADIDLSRYQDAANLDTALQQLTGAAAAHVEAANALYTADFKGCLPKSEVYLPRGKMITYLNSLTNDAGKPTLAKIVGPGNLGLVPDPAAKTPQELADVIRQYITVKVCDLASAKQVAATWDDPNHLLGDLK</sequence>
<comment type="caution">
    <text evidence="1">The sequence shown here is derived from an EMBL/GenBank/DDBJ whole genome shotgun (WGS) entry which is preliminary data.</text>
</comment>
<proteinExistence type="predicted"/>
<dbReference type="Proteomes" id="UP000292085">
    <property type="component" value="Unassembled WGS sequence"/>
</dbReference>
<evidence type="ECO:0000313" key="2">
    <source>
        <dbReference type="Proteomes" id="UP000292085"/>
    </source>
</evidence>
<name>A0A4Q6XSD6_9SPHN</name>
<dbReference type="OrthoDB" id="7433293at2"/>
<evidence type="ECO:0000313" key="1">
    <source>
        <dbReference type="EMBL" id="RZF63160.1"/>
    </source>
</evidence>